<evidence type="ECO:0000259" key="6">
    <source>
        <dbReference type="PROSITE" id="PS50983"/>
    </source>
</evidence>
<evidence type="ECO:0000313" key="8">
    <source>
        <dbReference type="Proteomes" id="UP000002431"/>
    </source>
</evidence>
<feature type="domain" description="Fe/B12 periplasmic-binding" evidence="6">
    <location>
        <begin position="40"/>
        <end position="321"/>
    </location>
</feature>
<sequence length="321" mass="34814">MKMFLVSLAVLTLGAASAQTIALKHDEGTGTVQVKRDPKRLVVLDEQALDLIYALGLGDRVVGLGSAVIEPSQLTAGGFIKPEVLKSGYLARGKLNNPRFVGNWTSPNLETILTLKPDLIVRSTWEGNQNYDKLSRIAPTAGFREDAPGFWQKSLRDLARVFGRQAQAERVIKEAADTNRANARKLAAAGVFKKYPKVVVISPFAGGGNWLYTSVRLIDDLRALGFKDGLKAPTTTLGVGTQISDEALLNLDKQTLVVIMPPAGQYNGGDAFMKSPVGQRLKGQSVIYNLESNSPWAGPIVSMRNSNDVTRLILEAVKEQK</sequence>
<dbReference type="InterPro" id="IPR051313">
    <property type="entry name" value="Bact_iron-sidero_bind"/>
</dbReference>
<name>Q1IYL9_DEIGD</name>
<dbReference type="PROSITE" id="PS50983">
    <property type="entry name" value="FE_B12_PBP"/>
    <property type="match status" value="1"/>
</dbReference>
<dbReference type="PANTHER" id="PTHR30532">
    <property type="entry name" value="IRON III DICITRATE-BINDING PERIPLASMIC PROTEIN"/>
    <property type="match status" value="1"/>
</dbReference>
<evidence type="ECO:0000256" key="5">
    <source>
        <dbReference type="SAM" id="SignalP"/>
    </source>
</evidence>
<dbReference type="GO" id="GO:1901678">
    <property type="term" value="P:iron coordination entity transport"/>
    <property type="evidence" value="ECO:0007669"/>
    <property type="project" value="UniProtKB-ARBA"/>
</dbReference>
<proteinExistence type="inferred from homology"/>
<dbReference type="EMBL" id="CP000359">
    <property type="protein sequence ID" value="ABF45665.1"/>
    <property type="molecule type" value="Genomic_DNA"/>
</dbReference>
<dbReference type="AlphaFoldDB" id="Q1IYL9"/>
<dbReference type="STRING" id="319795.Dgeo_1370"/>
<dbReference type="KEGG" id="dge:Dgeo_1370"/>
<evidence type="ECO:0000256" key="2">
    <source>
        <dbReference type="ARBA" id="ARBA00008814"/>
    </source>
</evidence>
<protein>
    <submittedName>
        <fullName evidence="7">ABC-type Fe3+-siderophore transport system, periplasmic component</fullName>
    </submittedName>
</protein>
<dbReference type="Gene3D" id="3.40.50.1980">
    <property type="entry name" value="Nitrogenase molybdenum iron protein domain"/>
    <property type="match status" value="2"/>
</dbReference>
<evidence type="ECO:0000313" key="7">
    <source>
        <dbReference type="EMBL" id="ABF45665.1"/>
    </source>
</evidence>
<dbReference type="eggNOG" id="COG0614">
    <property type="taxonomic scope" value="Bacteria"/>
</dbReference>
<keyword evidence="3" id="KW-0813">Transport</keyword>
<keyword evidence="8" id="KW-1185">Reference proteome</keyword>
<gene>
    <name evidence="7" type="ordered locus">Dgeo_1370</name>
</gene>
<reference evidence="7" key="1">
    <citation type="submission" date="2006-04" db="EMBL/GenBank/DDBJ databases">
        <title>Complete sequence of chromosome of Deinococcus geothermalis DSM 11300.</title>
        <authorList>
            <consortium name="US DOE Joint Genome Institute"/>
            <person name="Copeland A."/>
            <person name="Lucas S."/>
            <person name="Lapidus A."/>
            <person name="Barry K."/>
            <person name="Detter J.C."/>
            <person name="Glavina del Rio T."/>
            <person name="Hammon N."/>
            <person name="Israni S."/>
            <person name="Dalin E."/>
            <person name="Tice H."/>
            <person name="Pitluck S."/>
            <person name="Brettin T."/>
            <person name="Bruce D."/>
            <person name="Han C."/>
            <person name="Tapia R."/>
            <person name="Saunders E."/>
            <person name="Gilna P."/>
            <person name="Schmutz J."/>
            <person name="Larimer F."/>
            <person name="Land M."/>
            <person name="Hauser L."/>
            <person name="Kyrpides N."/>
            <person name="Kim E."/>
            <person name="Daly M.J."/>
            <person name="Fredrickson J.K."/>
            <person name="Makarova K.S."/>
            <person name="Gaidamakova E.K."/>
            <person name="Zhai M."/>
            <person name="Richardson P."/>
        </authorList>
    </citation>
    <scope>NUCLEOTIDE SEQUENCE</scope>
    <source>
        <strain evidence="7">DSM 11300</strain>
    </source>
</reference>
<dbReference type="RefSeq" id="WP_011530502.1">
    <property type="nucleotide sequence ID" value="NC_008025.1"/>
</dbReference>
<evidence type="ECO:0000256" key="3">
    <source>
        <dbReference type="ARBA" id="ARBA00022448"/>
    </source>
</evidence>
<dbReference type="Proteomes" id="UP000002431">
    <property type="component" value="Chromosome"/>
</dbReference>
<dbReference type="HOGENOM" id="CLU_873785_0_0_0"/>
<evidence type="ECO:0000256" key="4">
    <source>
        <dbReference type="ARBA" id="ARBA00022729"/>
    </source>
</evidence>
<dbReference type="InterPro" id="IPR002491">
    <property type="entry name" value="ABC_transptr_periplasmic_BD"/>
</dbReference>
<comment type="subcellular location">
    <subcellularLocation>
        <location evidence="1">Cell envelope</location>
    </subcellularLocation>
</comment>
<dbReference type="Pfam" id="PF01497">
    <property type="entry name" value="Peripla_BP_2"/>
    <property type="match status" value="1"/>
</dbReference>
<evidence type="ECO:0000256" key="1">
    <source>
        <dbReference type="ARBA" id="ARBA00004196"/>
    </source>
</evidence>
<dbReference type="SUPFAM" id="SSF53807">
    <property type="entry name" value="Helical backbone' metal receptor"/>
    <property type="match status" value="1"/>
</dbReference>
<dbReference type="PANTHER" id="PTHR30532:SF28">
    <property type="entry name" value="PETROBACTIN-BINDING PROTEIN YCLQ"/>
    <property type="match status" value="1"/>
</dbReference>
<dbReference type="GO" id="GO:0030288">
    <property type="term" value="C:outer membrane-bounded periplasmic space"/>
    <property type="evidence" value="ECO:0007669"/>
    <property type="project" value="TreeGrafter"/>
</dbReference>
<feature type="signal peptide" evidence="5">
    <location>
        <begin position="1"/>
        <end position="18"/>
    </location>
</feature>
<organism evidence="7 8">
    <name type="scientific">Deinococcus geothermalis (strain DSM 11300 / CIP 105573 / AG-3a)</name>
    <dbReference type="NCBI Taxonomy" id="319795"/>
    <lineage>
        <taxon>Bacteria</taxon>
        <taxon>Thermotogati</taxon>
        <taxon>Deinococcota</taxon>
        <taxon>Deinococci</taxon>
        <taxon>Deinococcales</taxon>
        <taxon>Deinococcaceae</taxon>
        <taxon>Deinococcus</taxon>
    </lineage>
</organism>
<accession>Q1IYL9</accession>
<feature type="chain" id="PRO_5004191460" evidence="5">
    <location>
        <begin position="19"/>
        <end position="321"/>
    </location>
</feature>
<keyword evidence="4 5" id="KW-0732">Signal</keyword>
<comment type="similarity">
    <text evidence="2">Belongs to the bacterial solute-binding protein 8 family.</text>
</comment>